<evidence type="ECO:0000313" key="5">
    <source>
        <dbReference type="Proteomes" id="UP000789396"/>
    </source>
</evidence>
<dbReference type="Gene3D" id="3.40.50.850">
    <property type="entry name" value="Isochorismatase-like"/>
    <property type="match status" value="1"/>
</dbReference>
<evidence type="ECO:0000313" key="4">
    <source>
        <dbReference type="EMBL" id="CAG8669191.1"/>
    </source>
</evidence>
<protein>
    <submittedName>
        <fullName evidence="4">8492_t:CDS:1</fullName>
    </submittedName>
</protein>
<dbReference type="OrthoDB" id="2304172at2759"/>
<dbReference type="InterPro" id="IPR000868">
    <property type="entry name" value="Isochorismatase-like_dom"/>
</dbReference>
<dbReference type="InterPro" id="IPR050272">
    <property type="entry name" value="Isochorismatase-like_hydrls"/>
</dbReference>
<name>A0A9N9H9F5_9GLOM</name>
<dbReference type="InterPro" id="IPR036380">
    <property type="entry name" value="Isochorismatase-like_sf"/>
</dbReference>
<evidence type="ECO:0000256" key="2">
    <source>
        <dbReference type="ARBA" id="ARBA00022801"/>
    </source>
</evidence>
<sequence length="131" mass="15264">MTKHPFKYIKNLYPRFRGQFKFDISSITKQPMSTSIPYDPEKAALLVIDMQEFFCNDSVNKIIPNVKSVVTTCHEKGIPVIWTQHGHLNSELDGGALARWWKNKDKMIMRGSEKWKFLKELDSIVTVSFNR</sequence>
<comment type="similarity">
    <text evidence="1">Belongs to the isochorismatase family.</text>
</comment>
<dbReference type="PANTHER" id="PTHR43540">
    <property type="entry name" value="PEROXYUREIDOACRYLATE/UREIDOACRYLATE AMIDOHYDROLASE-RELATED"/>
    <property type="match status" value="1"/>
</dbReference>
<keyword evidence="5" id="KW-1185">Reference proteome</keyword>
<dbReference type="EMBL" id="CAJVPZ010015848">
    <property type="protein sequence ID" value="CAG8669191.1"/>
    <property type="molecule type" value="Genomic_DNA"/>
</dbReference>
<dbReference type="PANTHER" id="PTHR43540:SF6">
    <property type="entry name" value="ISOCHORISMATASE-LIKE DOMAIN-CONTAINING PROTEIN"/>
    <property type="match status" value="1"/>
</dbReference>
<proteinExistence type="inferred from homology"/>
<gene>
    <name evidence="4" type="ORF">RFULGI_LOCUS9153</name>
</gene>
<keyword evidence="2" id="KW-0378">Hydrolase</keyword>
<dbReference type="GO" id="GO:0016787">
    <property type="term" value="F:hydrolase activity"/>
    <property type="evidence" value="ECO:0007669"/>
    <property type="project" value="UniProtKB-KW"/>
</dbReference>
<organism evidence="4 5">
    <name type="scientific">Racocetra fulgida</name>
    <dbReference type="NCBI Taxonomy" id="60492"/>
    <lineage>
        <taxon>Eukaryota</taxon>
        <taxon>Fungi</taxon>
        <taxon>Fungi incertae sedis</taxon>
        <taxon>Mucoromycota</taxon>
        <taxon>Glomeromycotina</taxon>
        <taxon>Glomeromycetes</taxon>
        <taxon>Diversisporales</taxon>
        <taxon>Gigasporaceae</taxon>
        <taxon>Racocetra</taxon>
    </lineage>
</organism>
<dbReference type="AlphaFoldDB" id="A0A9N9H9F5"/>
<accession>A0A9N9H9F5</accession>
<comment type="caution">
    <text evidence="4">The sequence shown here is derived from an EMBL/GenBank/DDBJ whole genome shotgun (WGS) entry which is preliminary data.</text>
</comment>
<evidence type="ECO:0000259" key="3">
    <source>
        <dbReference type="Pfam" id="PF00857"/>
    </source>
</evidence>
<dbReference type="Proteomes" id="UP000789396">
    <property type="component" value="Unassembled WGS sequence"/>
</dbReference>
<feature type="domain" description="Isochorismatase-like" evidence="3">
    <location>
        <begin position="43"/>
        <end position="121"/>
    </location>
</feature>
<dbReference type="SUPFAM" id="SSF52499">
    <property type="entry name" value="Isochorismatase-like hydrolases"/>
    <property type="match status" value="1"/>
</dbReference>
<dbReference type="Pfam" id="PF00857">
    <property type="entry name" value="Isochorismatase"/>
    <property type="match status" value="1"/>
</dbReference>
<evidence type="ECO:0000256" key="1">
    <source>
        <dbReference type="ARBA" id="ARBA00006336"/>
    </source>
</evidence>
<reference evidence="4" key="1">
    <citation type="submission" date="2021-06" db="EMBL/GenBank/DDBJ databases">
        <authorList>
            <person name="Kallberg Y."/>
            <person name="Tangrot J."/>
            <person name="Rosling A."/>
        </authorList>
    </citation>
    <scope>NUCLEOTIDE SEQUENCE</scope>
    <source>
        <strain evidence="4">IN212</strain>
    </source>
</reference>